<keyword evidence="2" id="KW-0732">Signal</keyword>
<evidence type="ECO:0000256" key="1">
    <source>
        <dbReference type="SAM" id="Phobius"/>
    </source>
</evidence>
<dbReference type="InParanoid" id="A0A068UIP9"/>
<sequence>MYISCSSLNLVFFSLVICCFFLSAFSSPKGSPFTTFWILVICGCSSRVYQVLHHLVVCFFGNYEFWNFFGIYLLLRGINIFCK</sequence>
<feature type="transmembrane region" description="Helical" evidence="1">
    <location>
        <begin position="50"/>
        <end position="75"/>
    </location>
</feature>
<reference evidence="4" key="1">
    <citation type="journal article" date="2014" name="Science">
        <title>The coffee genome provides insight into the convergent evolution of caffeine biosynthesis.</title>
        <authorList>
            <person name="Denoeud F."/>
            <person name="Carretero-Paulet L."/>
            <person name="Dereeper A."/>
            <person name="Droc G."/>
            <person name="Guyot R."/>
            <person name="Pietrella M."/>
            <person name="Zheng C."/>
            <person name="Alberti A."/>
            <person name="Anthony F."/>
            <person name="Aprea G."/>
            <person name="Aury J.M."/>
            <person name="Bento P."/>
            <person name="Bernard M."/>
            <person name="Bocs S."/>
            <person name="Campa C."/>
            <person name="Cenci A."/>
            <person name="Combes M.C."/>
            <person name="Crouzillat D."/>
            <person name="Da Silva C."/>
            <person name="Daddiego L."/>
            <person name="De Bellis F."/>
            <person name="Dussert S."/>
            <person name="Garsmeur O."/>
            <person name="Gayraud T."/>
            <person name="Guignon V."/>
            <person name="Jahn K."/>
            <person name="Jamilloux V."/>
            <person name="Joet T."/>
            <person name="Labadie K."/>
            <person name="Lan T."/>
            <person name="Leclercq J."/>
            <person name="Lepelley M."/>
            <person name="Leroy T."/>
            <person name="Li L.T."/>
            <person name="Librado P."/>
            <person name="Lopez L."/>
            <person name="Munoz A."/>
            <person name="Noel B."/>
            <person name="Pallavicini A."/>
            <person name="Perrotta G."/>
            <person name="Poncet V."/>
            <person name="Pot D."/>
            <person name="Priyono X."/>
            <person name="Rigoreau M."/>
            <person name="Rouard M."/>
            <person name="Rozas J."/>
            <person name="Tranchant-Dubreuil C."/>
            <person name="VanBuren R."/>
            <person name="Zhang Q."/>
            <person name="Andrade A.C."/>
            <person name="Argout X."/>
            <person name="Bertrand B."/>
            <person name="de Kochko A."/>
            <person name="Graziosi G."/>
            <person name="Henry R.J."/>
            <person name="Jayarama X."/>
            <person name="Ming R."/>
            <person name="Nagai C."/>
            <person name="Rounsley S."/>
            <person name="Sankoff D."/>
            <person name="Giuliano G."/>
            <person name="Albert V.A."/>
            <person name="Wincker P."/>
            <person name="Lashermes P."/>
        </authorList>
    </citation>
    <scope>NUCLEOTIDE SEQUENCE [LARGE SCALE GENOMIC DNA]</scope>
    <source>
        <strain evidence="4">cv. DH200-94</strain>
    </source>
</reference>
<evidence type="ECO:0008006" key="5">
    <source>
        <dbReference type="Google" id="ProtNLM"/>
    </source>
</evidence>
<keyword evidence="1" id="KW-0812">Transmembrane</keyword>
<keyword evidence="1" id="KW-0472">Membrane</keyword>
<dbReference type="EMBL" id="HG739116">
    <property type="protein sequence ID" value="CDP08420.1"/>
    <property type="molecule type" value="Genomic_DNA"/>
</dbReference>
<dbReference type="Gramene" id="CDP08420">
    <property type="protein sequence ID" value="CDP08420"/>
    <property type="gene ID" value="GSCOC_T00027274001"/>
</dbReference>
<dbReference type="AlphaFoldDB" id="A0A068UIP9"/>
<feature type="signal peptide" evidence="2">
    <location>
        <begin position="1"/>
        <end position="26"/>
    </location>
</feature>
<evidence type="ECO:0000313" key="4">
    <source>
        <dbReference type="Proteomes" id="UP000295252"/>
    </source>
</evidence>
<keyword evidence="1" id="KW-1133">Transmembrane helix</keyword>
<evidence type="ECO:0000313" key="3">
    <source>
        <dbReference type="EMBL" id="CDP08420.1"/>
    </source>
</evidence>
<dbReference type="Proteomes" id="UP000295252">
    <property type="component" value="Chromosome IX"/>
</dbReference>
<gene>
    <name evidence="3" type="ORF">GSCOC_T00027274001</name>
</gene>
<keyword evidence="4" id="KW-1185">Reference proteome</keyword>
<feature type="chain" id="PRO_5001654932" description="TLC domain-containing protein" evidence="2">
    <location>
        <begin position="27"/>
        <end position="83"/>
    </location>
</feature>
<protein>
    <recommendedName>
        <fullName evidence="5">TLC domain-containing protein</fullName>
    </recommendedName>
</protein>
<organism evidence="3 4">
    <name type="scientific">Coffea canephora</name>
    <name type="common">Robusta coffee</name>
    <dbReference type="NCBI Taxonomy" id="49390"/>
    <lineage>
        <taxon>Eukaryota</taxon>
        <taxon>Viridiplantae</taxon>
        <taxon>Streptophyta</taxon>
        <taxon>Embryophyta</taxon>
        <taxon>Tracheophyta</taxon>
        <taxon>Spermatophyta</taxon>
        <taxon>Magnoliopsida</taxon>
        <taxon>eudicotyledons</taxon>
        <taxon>Gunneridae</taxon>
        <taxon>Pentapetalae</taxon>
        <taxon>asterids</taxon>
        <taxon>lamiids</taxon>
        <taxon>Gentianales</taxon>
        <taxon>Rubiaceae</taxon>
        <taxon>Ixoroideae</taxon>
        <taxon>Gardenieae complex</taxon>
        <taxon>Bertiereae - Coffeeae clade</taxon>
        <taxon>Coffeeae</taxon>
        <taxon>Coffea</taxon>
    </lineage>
</organism>
<name>A0A068UIP9_COFCA</name>
<evidence type="ECO:0000256" key="2">
    <source>
        <dbReference type="SAM" id="SignalP"/>
    </source>
</evidence>
<proteinExistence type="predicted"/>
<accession>A0A068UIP9</accession>